<reference evidence="2 3" key="1">
    <citation type="submission" date="2006-08" db="EMBL/GenBank/DDBJ databases">
        <title>Complete sequence of Maricaulis maris MCS10.</title>
        <authorList>
            <consortium name="US DOE Joint Genome Institute"/>
            <person name="Copeland A."/>
            <person name="Lucas S."/>
            <person name="Lapidus A."/>
            <person name="Barry K."/>
            <person name="Detter J.C."/>
            <person name="Glavina del Rio T."/>
            <person name="Hammon N."/>
            <person name="Israni S."/>
            <person name="Dalin E."/>
            <person name="Tice H."/>
            <person name="Pitluck S."/>
            <person name="Saunders E."/>
            <person name="Brettin T."/>
            <person name="Bruce D."/>
            <person name="Han C."/>
            <person name="Tapia R."/>
            <person name="Gilna P."/>
            <person name="Schmutz J."/>
            <person name="Larimer F."/>
            <person name="Land M."/>
            <person name="Hauser L."/>
            <person name="Kyrpides N."/>
            <person name="Mikhailova N."/>
            <person name="Viollier P."/>
            <person name="Stephens C."/>
            <person name="Richardson P."/>
        </authorList>
    </citation>
    <scope>NUCLEOTIDE SEQUENCE [LARGE SCALE GENOMIC DNA]</scope>
    <source>
        <strain evidence="2 3">MCS10</strain>
    </source>
</reference>
<dbReference type="EMBL" id="CP000449">
    <property type="protein sequence ID" value="ABI65956.1"/>
    <property type="molecule type" value="Genomic_DNA"/>
</dbReference>
<dbReference type="AlphaFoldDB" id="Q0AP31"/>
<evidence type="ECO:0008006" key="4">
    <source>
        <dbReference type="Google" id="ProtNLM"/>
    </source>
</evidence>
<keyword evidence="1" id="KW-1133">Transmembrane helix</keyword>
<name>Q0AP31_MARMM</name>
<protein>
    <recommendedName>
        <fullName evidence="4">PepSY-associated transmembrane protein</fullName>
    </recommendedName>
</protein>
<accession>Q0AP31</accession>
<keyword evidence="3" id="KW-1185">Reference proteome</keyword>
<dbReference type="InterPro" id="IPR005625">
    <property type="entry name" value="PepSY-ass_TM"/>
</dbReference>
<dbReference type="Pfam" id="PF03929">
    <property type="entry name" value="PepSY_TM"/>
    <property type="match status" value="1"/>
</dbReference>
<sequence>MKIGKLLRDIHHWASPIVMLPLGIMIIAGIFLMLKKDIEWIQPATQRSEMASAQVPDTSLAELYAAAAAIEELEITSWDQFDRIDIRSDRGIAKFIASNRWEAQIDLVTLDVLSLEYRRSDLFEQIHDGSFFADWIKTFVFLPVGVVLLVLWATGIWLFLEPYLKRWQRKKQRARRAGVADKK</sequence>
<feature type="transmembrane region" description="Helical" evidence="1">
    <location>
        <begin position="139"/>
        <end position="160"/>
    </location>
</feature>
<dbReference type="Proteomes" id="UP000001964">
    <property type="component" value="Chromosome"/>
</dbReference>
<evidence type="ECO:0000256" key="1">
    <source>
        <dbReference type="SAM" id="Phobius"/>
    </source>
</evidence>
<dbReference type="RefSeq" id="WP_011643603.1">
    <property type="nucleotide sequence ID" value="NC_008347.1"/>
</dbReference>
<dbReference type="OrthoDB" id="271465at2"/>
<dbReference type="HOGENOM" id="CLU_124382_0_0_5"/>
<gene>
    <name evidence="2" type="ordered locus">Mmar10_1664</name>
</gene>
<keyword evidence="1" id="KW-0472">Membrane</keyword>
<proteinExistence type="predicted"/>
<dbReference type="KEGG" id="mmr:Mmar10_1664"/>
<keyword evidence="1" id="KW-0812">Transmembrane</keyword>
<feature type="transmembrane region" description="Helical" evidence="1">
    <location>
        <begin position="12"/>
        <end position="34"/>
    </location>
</feature>
<dbReference type="STRING" id="394221.Mmar10_1664"/>
<dbReference type="eggNOG" id="COG3182">
    <property type="taxonomic scope" value="Bacteria"/>
</dbReference>
<evidence type="ECO:0000313" key="2">
    <source>
        <dbReference type="EMBL" id="ABI65956.1"/>
    </source>
</evidence>
<evidence type="ECO:0000313" key="3">
    <source>
        <dbReference type="Proteomes" id="UP000001964"/>
    </source>
</evidence>
<organism evidence="2 3">
    <name type="scientific">Maricaulis maris (strain MCS10)</name>
    <name type="common">Caulobacter maris</name>
    <dbReference type="NCBI Taxonomy" id="394221"/>
    <lineage>
        <taxon>Bacteria</taxon>
        <taxon>Pseudomonadati</taxon>
        <taxon>Pseudomonadota</taxon>
        <taxon>Alphaproteobacteria</taxon>
        <taxon>Maricaulales</taxon>
        <taxon>Maricaulaceae</taxon>
        <taxon>Maricaulis</taxon>
    </lineage>
</organism>